<feature type="domain" description="Tc1-like transposase DDE" evidence="1">
    <location>
        <begin position="8"/>
        <end position="101"/>
    </location>
</feature>
<organism evidence="2 3">
    <name type="scientific">Azotobacter beijerinckii</name>
    <dbReference type="NCBI Taxonomy" id="170623"/>
    <lineage>
        <taxon>Bacteria</taxon>
        <taxon>Pseudomonadati</taxon>
        <taxon>Pseudomonadota</taxon>
        <taxon>Gammaproteobacteria</taxon>
        <taxon>Pseudomonadales</taxon>
        <taxon>Pseudomonadaceae</taxon>
        <taxon>Azotobacter</taxon>
    </lineage>
</organism>
<dbReference type="Gene3D" id="3.30.420.10">
    <property type="entry name" value="Ribonuclease H-like superfamily/Ribonuclease H"/>
    <property type="match status" value="1"/>
</dbReference>
<dbReference type="AlphaFoldDB" id="A0A1H7AU40"/>
<protein>
    <submittedName>
        <fullName evidence="2">Transposase</fullName>
    </submittedName>
</protein>
<sequence length="129" mass="13909">MERLRVDGLTAPLVLDGAMNGPAFLAYVGQVLVPELTPGDIVVMDNLPAHKVAGVRQAIEGAGATLRYLPPYSPDLNPIEMAFSKLKALLRKAAARTVPELWRSIGEVIGQFSAQDCRHYFEAAGYESG</sequence>
<dbReference type="GO" id="GO:0003676">
    <property type="term" value="F:nucleic acid binding"/>
    <property type="evidence" value="ECO:0007669"/>
    <property type="project" value="InterPro"/>
</dbReference>
<evidence type="ECO:0000313" key="2">
    <source>
        <dbReference type="EMBL" id="SEJ64555.1"/>
    </source>
</evidence>
<evidence type="ECO:0000313" key="3">
    <source>
        <dbReference type="Proteomes" id="UP000199250"/>
    </source>
</evidence>
<name>A0A1H7AU40_9GAMM</name>
<dbReference type="InterPro" id="IPR036397">
    <property type="entry name" value="RNaseH_sf"/>
</dbReference>
<dbReference type="PANTHER" id="PTHR46564:SF1">
    <property type="entry name" value="TRANSPOSASE"/>
    <property type="match status" value="1"/>
</dbReference>
<proteinExistence type="predicted"/>
<accession>A0A1H7AU40</accession>
<reference evidence="2 3" key="1">
    <citation type="submission" date="2016-10" db="EMBL/GenBank/DDBJ databases">
        <authorList>
            <person name="de Groot N.N."/>
        </authorList>
    </citation>
    <scope>NUCLEOTIDE SEQUENCE [LARGE SCALE GENOMIC DNA]</scope>
    <source>
        <strain evidence="2 3">DSM 373</strain>
    </source>
</reference>
<evidence type="ECO:0000259" key="1">
    <source>
        <dbReference type="Pfam" id="PF13358"/>
    </source>
</evidence>
<dbReference type="EMBL" id="FNYQ01000177">
    <property type="protein sequence ID" value="SEJ64555.1"/>
    <property type="molecule type" value="Genomic_DNA"/>
</dbReference>
<dbReference type="OrthoDB" id="6659486at2"/>
<gene>
    <name evidence="2" type="ORF">SAMN04244572_04764</name>
</gene>
<dbReference type="PANTHER" id="PTHR46564">
    <property type="entry name" value="TRANSPOSASE"/>
    <property type="match status" value="1"/>
</dbReference>
<dbReference type="Proteomes" id="UP000199250">
    <property type="component" value="Unassembled WGS sequence"/>
</dbReference>
<dbReference type="Pfam" id="PF13358">
    <property type="entry name" value="DDE_3"/>
    <property type="match status" value="1"/>
</dbReference>
<dbReference type="InterPro" id="IPR038717">
    <property type="entry name" value="Tc1-like_DDE_dom"/>
</dbReference>